<dbReference type="InterPro" id="IPR016776">
    <property type="entry name" value="ApeP-like_dehydratase"/>
</dbReference>
<dbReference type="InterPro" id="IPR029069">
    <property type="entry name" value="HotDog_dom_sf"/>
</dbReference>
<sequence>MPSRPETLDHDAICRLLPHAGAMCLLDSVEAWSDDAIHCRADSHRDPANPLRGEGGLHALGALEYGAQGMAVHGALLADGGPPRAGYLAAVRNLQLQVQRLDGLDDPLEIHAERILSDTHSSIYDLRVTAGDRPVLSARATVILQPADEEKTP</sequence>
<protein>
    <recommendedName>
        <fullName evidence="3">3-hydroxylacyl-ACP dehydratase</fullName>
    </recommendedName>
</protein>
<dbReference type="AlphaFoldDB" id="A0A0G3G8R0"/>
<dbReference type="STRING" id="106634.TVD_11565"/>
<dbReference type="KEGG" id="tvr:TVD_11565"/>
<dbReference type="Proteomes" id="UP000064201">
    <property type="component" value="Chromosome"/>
</dbReference>
<dbReference type="Gene3D" id="3.10.129.10">
    <property type="entry name" value="Hotdog Thioesterase"/>
    <property type="match status" value="1"/>
</dbReference>
<dbReference type="SUPFAM" id="SSF54637">
    <property type="entry name" value="Thioesterase/thiol ester dehydrase-isomerase"/>
    <property type="match status" value="1"/>
</dbReference>
<proteinExistence type="predicted"/>
<reference evidence="1 2" key="1">
    <citation type="submission" date="2015-04" db="EMBL/GenBank/DDBJ databases">
        <title>Complete Sequence for the Genome of the Thioalkalivibrio versutus D301.</title>
        <authorList>
            <person name="Mu T."/>
            <person name="Zhou J."/>
            <person name="Xu X."/>
        </authorList>
    </citation>
    <scope>NUCLEOTIDE SEQUENCE [LARGE SCALE GENOMIC DNA]</scope>
    <source>
        <strain evidence="1 2">D301</strain>
    </source>
</reference>
<dbReference type="OrthoDB" id="9800188at2"/>
<dbReference type="RefSeq" id="WP_047251655.1">
    <property type="nucleotide sequence ID" value="NZ_CP011367.1"/>
</dbReference>
<evidence type="ECO:0008006" key="3">
    <source>
        <dbReference type="Google" id="ProtNLM"/>
    </source>
</evidence>
<keyword evidence="2" id="KW-1185">Reference proteome</keyword>
<evidence type="ECO:0000313" key="1">
    <source>
        <dbReference type="EMBL" id="AKJ95952.1"/>
    </source>
</evidence>
<evidence type="ECO:0000313" key="2">
    <source>
        <dbReference type="Proteomes" id="UP000064201"/>
    </source>
</evidence>
<dbReference type="PATRIC" id="fig|106634.4.peg.2361"/>
<dbReference type="Pfam" id="PF22817">
    <property type="entry name" value="ApeP-like"/>
    <property type="match status" value="1"/>
</dbReference>
<gene>
    <name evidence="1" type="ORF">TVD_11565</name>
</gene>
<name>A0A0G3G8R0_9GAMM</name>
<dbReference type="EMBL" id="CP011367">
    <property type="protein sequence ID" value="AKJ95952.1"/>
    <property type="molecule type" value="Genomic_DNA"/>
</dbReference>
<accession>A0A0G3G8R0</accession>
<organism evidence="1 2">
    <name type="scientific">Thioalkalivibrio versutus</name>
    <dbReference type="NCBI Taxonomy" id="106634"/>
    <lineage>
        <taxon>Bacteria</taxon>
        <taxon>Pseudomonadati</taxon>
        <taxon>Pseudomonadota</taxon>
        <taxon>Gammaproteobacteria</taxon>
        <taxon>Chromatiales</taxon>
        <taxon>Ectothiorhodospiraceae</taxon>
        <taxon>Thioalkalivibrio</taxon>
    </lineage>
</organism>